<name>A0A2T3J3Y9_9GAMM</name>
<comment type="caution">
    <text evidence="3">The sequence shown here is derived from an EMBL/GenBank/DDBJ whole genome shotgun (WGS) entry which is preliminary data.</text>
</comment>
<reference evidence="3 4" key="1">
    <citation type="submission" date="2018-03" db="EMBL/GenBank/DDBJ databases">
        <title>Whole genome sequencing of Histamine producing bacteria.</title>
        <authorList>
            <person name="Butler K."/>
        </authorList>
    </citation>
    <scope>NUCLEOTIDE SEQUENCE [LARGE SCALE GENOMIC DNA]</scope>
    <source>
        <strain evidence="3 4">JCM 13586</strain>
    </source>
</reference>
<protein>
    <submittedName>
        <fullName evidence="3">Uncharacterized protein</fullName>
    </submittedName>
</protein>
<feature type="signal peptide" evidence="2">
    <location>
        <begin position="1"/>
        <end position="19"/>
    </location>
</feature>
<keyword evidence="2" id="KW-0732">Signal</keyword>
<keyword evidence="4" id="KW-1185">Reference proteome</keyword>
<organism evidence="3 4">
    <name type="scientific">Photobacterium lutimaris</name>
    <dbReference type="NCBI Taxonomy" id="388278"/>
    <lineage>
        <taxon>Bacteria</taxon>
        <taxon>Pseudomonadati</taxon>
        <taxon>Pseudomonadota</taxon>
        <taxon>Gammaproteobacteria</taxon>
        <taxon>Vibrionales</taxon>
        <taxon>Vibrionaceae</taxon>
        <taxon>Photobacterium</taxon>
    </lineage>
</organism>
<sequence>MKSKLITLSLLLFSVTCSADNATWGNSLHQMVRLQTVDPLAENRVPQGSPTFSGKKATKSFNLEQKGNEQKKIKNKDIISGIGD</sequence>
<dbReference type="EMBL" id="PYMH01000001">
    <property type="protein sequence ID" value="PSU35995.1"/>
    <property type="molecule type" value="Genomic_DNA"/>
</dbReference>
<evidence type="ECO:0000256" key="2">
    <source>
        <dbReference type="SAM" id="SignalP"/>
    </source>
</evidence>
<evidence type="ECO:0000313" key="4">
    <source>
        <dbReference type="Proteomes" id="UP000241222"/>
    </source>
</evidence>
<dbReference type="AlphaFoldDB" id="A0A2T3J3Y9"/>
<feature type="chain" id="PRO_5015606332" evidence="2">
    <location>
        <begin position="20"/>
        <end position="84"/>
    </location>
</feature>
<evidence type="ECO:0000256" key="1">
    <source>
        <dbReference type="SAM" id="MobiDB-lite"/>
    </source>
</evidence>
<accession>A0A2T3J3Y9</accession>
<dbReference type="Proteomes" id="UP000241222">
    <property type="component" value="Unassembled WGS sequence"/>
</dbReference>
<evidence type="ECO:0000313" key="3">
    <source>
        <dbReference type="EMBL" id="PSU35995.1"/>
    </source>
</evidence>
<gene>
    <name evidence="3" type="ORF">C9I99_02995</name>
</gene>
<proteinExistence type="predicted"/>
<feature type="region of interest" description="Disordered" evidence="1">
    <location>
        <begin position="45"/>
        <end position="69"/>
    </location>
</feature>